<evidence type="ECO:0000313" key="1">
    <source>
        <dbReference type="EMBL" id="KAI7994859.1"/>
    </source>
</evidence>
<evidence type="ECO:0000313" key="2">
    <source>
        <dbReference type="Proteomes" id="UP001060215"/>
    </source>
</evidence>
<protein>
    <submittedName>
        <fullName evidence="1">Uncharacterized protein</fullName>
    </submittedName>
</protein>
<keyword evidence="2" id="KW-1185">Reference proteome</keyword>
<comment type="caution">
    <text evidence="1">The sequence shown here is derived from an EMBL/GenBank/DDBJ whole genome shotgun (WGS) entry which is preliminary data.</text>
</comment>
<gene>
    <name evidence="1" type="ORF">LOK49_LG11G02784</name>
</gene>
<dbReference type="EMBL" id="CM045769">
    <property type="protein sequence ID" value="KAI7994859.1"/>
    <property type="molecule type" value="Genomic_DNA"/>
</dbReference>
<accession>A0ACC0G215</accession>
<name>A0ACC0G215_9ERIC</name>
<organism evidence="1 2">
    <name type="scientific">Camellia lanceoleosa</name>
    <dbReference type="NCBI Taxonomy" id="1840588"/>
    <lineage>
        <taxon>Eukaryota</taxon>
        <taxon>Viridiplantae</taxon>
        <taxon>Streptophyta</taxon>
        <taxon>Embryophyta</taxon>
        <taxon>Tracheophyta</taxon>
        <taxon>Spermatophyta</taxon>
        <taxon>Magnoliopsida</taxon>
        <taxon>eudicotyledons</taxon>
        <taxon>Gunneridae</taxon>
        <taxon>Pentapetalae</taxon>
        <taxon>asterids</taxon>
        <taxon>Ericales</taxon>
        <taxon>Theaceae</taxon>
        <taxon>Camellia</taxon>
    </lineage>
</organism>
<dbReference type="Proteomes" id="UP001060215">
    <property type="component" value="Chromosome 12"/>
</dbReference>
<reference evidence="1 2" key="1">
    <citation type="journal article" date="2022" name="Plant J.">
        <title>Chromosome-level genome of Camellia lanceoleosa provides a valuable resource for understanding genome evolution and self-incompatibility.</title>
        <authorList>
            <person name="Gong W."/>
            <person name="Xiao S."/>
            <person name="Wang L."/>
            <person name="Liao Z."/>
            <person name="Chang Y."/>
            <person name="Mo W."/>
            <person name="Hu G."/>
            <person name="Li W."/>
            <person name="Zhao G."/>
            <person name="Zhu H."/>
            <person name="Hu X."/>
            <person name="Ji K."/>
            <person name="Xiang X."/>
            <person name="Song Q."/>
            <person name="Yuan D."/>
            <person name="Jin S."/>
            <person name="Zhang L."/>
        </authorList>
    </citation>
    <scope>NUCLEOTIDE SEQUENCE [LARGE SCALE GENOMIC DNA]</scope>
    <source>
        <strain evidence="1">SQ_2022a</strain>
    </source>
</reference>
<sequence length="123" mass="14168">MKEEKEENALVIWDCGSPLYDSYELASLSHLIDRHMMALPSPGGSIRHDVQSRPHSGTITTTTTTTTTMKMMNFHEVGMLTKYAEGKMWKRKMMITRGRKEKQNKLKSGFYRICSGLCFMEKQ</sequence>
<proteinExistence type="predicted"/>